<proteinExistence type="predicted"/>
<reference evidence="1" key="1">
    <citation type="submission" date="2021-01" db="EMBL/GenBank/DDBJ databases">
        <title>Whole genome shotgun sequence of Virgisporangium aurantiacum NBRC 16421.</title>
        <authorList>
            <person name="Komaki H."/>
            <person name="Tamura T."/>
        </authorList>
    </citation>
    <scope>NUCLEOTIDE SEQUENCE</scope>
    <source>
        <strain evidence="1">NBRC 16421</strain>
    </source>
</reference>
<dbReference type="AlphaFoldDB" id="A0A8J4E2J2"/>
<keyword evidence="2" id="KW-1185">Reference proteome</keyword>
<evidence type="ECO:0000313" key="2">
    <source>
        <dbReference type="Proteomes" id="UP000612585"/>
    </source>
</evidence>
<comment type="caution">
    <text evidence="1">The sequence shown here is derived from an EMBL/GenBank/DDBJ whole genome shotgun (WGS) entry which is preliminary data.</text>
</comment>
<name>A0A8J4E2J2_9ACTN</name>
<organism evidence="1 2">
    <name type="scientific">Virgisporangium aurantiacum</name>
    <dbReference type="NCBI Taxonomy" id="175570"/>
    <lineage>
        <taxon>Bacteria</taxon>
        <taxon>Bacillati</taxon>
        <taxon>Actinomycetota</taxon>
        <taxon>Actinomycetes</taxon>
        <taxon>Micromonosporales</taxon>
        <taxon>Micromonosporaceae</taxon>
        <taxon>Virgisporangium</taxon>
    </lineage>
</organism>
<dbReference type="RefSeq" id="WP_203996158.1">
    <property type="nucleotide sequence ID" value="NZ_BOPG01000028.1"/>
</dbReference>
<dbReference type="Proteomes" id="UP000612585">
    <property type="component" value="Unassembled WGS sequence"/>
</dbReference>
<sequence>MSRTDKTRPRWVRMAETPGLTSVPVHDHRFGPCTLPHGISADTVTVGAPRGRCYWAGGGYHVLGCDGGSCSRERQVWRREANRRDRYRVRRELRAYRDGE</sequence>
<evidence type="ECO:0000313" key="1">
    <source>
        <dbReference type="EMBL" id="GIJ57087.1"/>
    </source>
</evidence>
<dbReference type="EMBL" id="BOPG01000028">
    <property type="protein sequence ID" value="GIJ57087.1"/>
    <property type="molecule type" value="Genomic_DNA"/>
</dbReference>
<accession>A0A8J4E2J2</accession>
<gene>
    <name evidence="1" type="ORF">Vau01_046030</name>
</gene>
<protein>
    <submittedName>
        <fullName evidence="1">Uncharacterized protein</fullName>
    </submittedName>
</protein>